<dbReference type="Proteomes" id="UP000199545">
    <property type="component" value="Unassembled WGS sequence"/>
</dbReference>
<reference evidence="2 3" key="1">
    <citation type="submission" date="2016-10" db="EMBL/GenBank/DDBJ databases">
        <authorList>
            <person name="de Groot N.N."/>
        </authorList>
    </citation>
    <scope>NUCLEOTIDE SEQUENCE [LARGE SCALE GENOMIC DNA]</scope>
    <source>
        <strain evidence="2 3">DSM 44778</strain>
    </source>
</reference>
<name>A0A1I3SJ74_9BACL</name>
<evidence type="ECO:0000313" key="2">
    <source>
        <dbReference type="EMBL" id="SFJ58715.1"/>
    </source>
</evidence>
<accession>A0A1I3SJ74</accession>
<gene>
    <name evidence="2" type="ORF">SAMN05421852_11363</name>
</gene>
<feature type="region of interest" description="Disordered" evidence="1">
    <location>
        <begin position="1"/>
        <end position="22"/>
    </location>
</feature>
<dbReference type="RefSeq" id="WP_093230835.1">
    <property type="nucleotide sequence ID" value="NZ_FORR01000013.1"/>
</dbReference>
<sequence length="218" mass="26053">MNWQEQTDDMQNETQRDYERKEERPMDIPSYFIELVHPAYQDICIQLVKSGVPLPQIGYEFEQDGRVLGQAELAWPKQKICVLTQEQREHQEAIEKLGWLVWDLQVYSSEVDQPKPIDSIDWHKAWKEIVEMKEREAKVKNSWVVSLDGGKYRLEEHHDGSIHVDRIDQESPVVPKLFYLRMIHQRKWDISLYDWKGRPKDTETLGREIIRKLKERGI</sequence>
<evidence type="ECO:0000256" key="1">
    <source>
        <dbReference type="SAM" id="MobiDB-lite"/>
    </source>
</evidence>
<dbReference type="EMBL" id="FORR01000013">
    <property type="protein sequence ID" value="SFJ58715.1"/>
    <property type="molecule type" value="Genomic_DNA"/>
</dbReference>
<dbReference type="OrthoDB" id="143059at2"/>
<organism evidence="2 3">
    <name type="scientific">Thermoflavimicrobium dichotomicum</name>
    <dbReference type="NCBI Taxonomy" id="46223"/>
    <lineage>
        <taxon>Bacteria</taxon>
        <taxon>Bacillati</taxon>
        <taxon>Bacillota</taxon>
        <taxon>Bacilli</taxon>
        <taxon>Bacillales</taxon>
        <taxon>Thermoactinomycetaceae</taxon>
        <taxon>Thermoflavimicrobium</taxon>
    </lineage>
</organism>
<evidence type="ECO:0000313" key="3">
    <source>
        <dbReference type="Proteomes" id="UP000199545"/>
    </source>
</evidence>
<feature type="compositionally biased region" description="Acidic residues" evidence="1">
    <location>
        <begin position="1"/>
        <end position="11"/>
    </location>
</feature>
<keyword evidence="3" id="KW-1185">Reference proteome</keyword>
<protein>
    <submittedName>
        <fullName evidence="2">Uncharacterized protein</fullName>
    </submittedName>
</protein>
<proteinExistence type="predicted"/>
<dbReference type="AlphaFoldDB" id="A0A1I3SJ74"/>
<dbReference type="STRING" id="46223.SAMN05421852_11363"/>